<evidence type="ECO:0000256" key="1">
    <source>
        <dbReference type="ARBA" id="ARBA00022729"/>
    </source>
</evidence>
<dbReference type="Pfam" id="PF01547">
    <property type="entry name" value="SBP_bac_1"/>
    <property type="match status" value="1"/>
</dbReference>
<feature type="compositionally biased region" description="Basic and acidic residues" evidence="2">
    <location>
        <begin position="361"/>
        <end position="373"/>
    </location>
</feature>
<name>A0A4Y8TVN9_9MICC</name>
<dbReference type="PANTHER" id="PTHR30006">
    <property type="entry name" value="THIAMINE-BINDING PERIPLASMIC PROTEIN-RELATED"/>
    <property type="match status" value="1"/>
</dbReference>
<keyword evidence="1 3" id="KW-0732">Signal</keyword>
<dbReference type="EMBL" id="SPDS01000001">
    <property type="protein sequence ID" value="TFH55848.1"/>
    <property type="molecule type" value="Genomic_DNA"/>
</dbReference>
<comment type="caution">
    <text evidence="4">The sequence shown here is derived from an EMBL/GenBank/DDBJ whole genome shotgun (WGS) entry which is preliminary data.</text>
</comment>
<organism evidence="4 5">
    <name type="scientific">Glutamicibacter arilaitensis</name>
    <dbReference type="NCBI Taxonomy" id="256701"/>
    <lineage>
        <taxon>Bacteria</taxon>
        <taxon>Bacillati</taxon>
        <taxon>Actinomycetota</taxon>
        <taxon>Actinomycetes</taxon>
        <taxon>Micrococcales</taxon>
        <taxon>Micrococcaceae</taxon>
        <taxon>Glutamicibacter</taxon>
    </lineage>
</organism>
<feature type="region of interest" description="Disordered" evidence="2">
    <location>
        <begin position="350"/>
        <end position="382"/>
    </location>
</feature>
<dbReference type="PANTHER" id="PTHR30006:SF2">
    <property type="entry name" value="ABC TRANSPORTER SUBSTRATE-BINDING PROTEIN"/>
    <property type="match status" value="1"/>
</dbReference>
<evidence type="ECO:0000256" key="3">
    <source>
        <dbReference type="SAM" id="SignalP"/>
    </source>
</evidence>
<feature type="chain" id="PRO_5038969730" evidence="3">
    <location>
        <begin position="32"/>
        <end position="382"/>
    </location>
</feature>
<dbReference type="AlphaFoldDB" id="A0A4Y8TVN9"/>
<evidence type="ECO:0000313" key="4">
    <source>
        <dbReference type="EMBL" id="TFH55848.1"/>
    </source>
</evidence>
<dbReference type="InterPro" id="IPR006059">
    <property type="entry name" value="SBP"/>
</dbReference>
<sequence length="382" mass="40756">MKGTTMGIKKNKFATIAALGLSSALLLSACAGGSGDAASEGLGEREGVDTVAALGGEEAKKQIEEQYAAALEAGQDSLNIYTPLTATWPSVFEAFNERFPNIEVEPLQIVGAELDTKISQEQSSGQRIADIVITGDVGAVSLADRDYFSEFRPFNAEKVTKDPQLSLETGTLTPVSASPRGLIYDTRQDLGKTPDSWQSLLDPAYKGKITMTDPATDGGGMQWADLVLNDKDLGKDYLEKLAAQDPIISSSTAECHNAVVQGRAYVCLMGAMGNYLTLTGDGAPVEISYPIEGGNWATYWYAGVIDGAENAQAAELFITWLNSPEANEVKAKAGHGPIVNAEDLDLPFENPADVPLLPRPDLVDVTDRQRKGQESVSSIFSR</sequence>
<reference evidence="4 5" key="1">
    <citation type="submission" date="2019-03" db="EMBL/GenBank/DDBJ databases">
        <title>Glutamicibacter sp. LJH19 genome.</title>
        <authorList>
            <person name="Sinai Borker S."/>
            <person name="Kumar R."/>
        </authorList>
    </citation>
    <scope>NUCLEOTIDE SEQUENCE [LARGE SCALE GENOMIC DNA]</scope>
    <source>
        <strain evidence="4 5">LJH19</strain>
    </source>
</reference>
<dbReference type="SUPFAM" id="SSF53850">
    <property type="entry name" value="Periplasmic binding protein-like II"/>
    <property type="match status" value="1"/>
</dbReference>
<dbReference type="PROSITE" id="PS51257">
    <property type="entry name" value="PROKAR_LIPOPROTEIN"/>
    <property type="match status" value="1"/>
</dbReference>
<accession>A0A4Y8TVN9</accession>
<protein>
    <submittedName>
        <fullName evidence="4">Extracellular solute-binding protein</fullName>
    </submittedName>
</protein>
<gene>
    <name evidence="4" type="ORF">EXY26_01840</name>
</gene>
<proteinExistence type="predicted"/>
<dbReference type="Proteomes" id="UP000297638">
    <property type="component" value="Unassembled WGS sequence"/>
</dbReference>
<evidence type="ECO:0000256" key="2">
    <source>
        <dbReference type="SAM" id="MobiDB-lite"/>
    </source>
</evidence>
<feature type="signal peptide" evidence="3">
    <location>
        <begin position="1"/>
        <end position="31"/>
    </location>
</feature>
<dbReference type="Gene3D" id="3.40.190.10">
    <property type="entry name" value="Periplasmic binding protein-like II"/>
    <property type="match status" value="2"/>
</dbReference>
<evidence type="ECO:0000313" key="5">
    <source>
        <dbReference type="Proteomes" id="UP000297638"/>
    </source>
</evidence>